<accession>A0A9P8YJ36</accession>
<name>A0A9P8YJ36_9PEZI</name>
<sequence>MTGLLFVTAQSTDVRDLNRILLYLRDWDITSAASSLSLAATTTTTTAVTHTSNNNSNKINNNINTTTVRQAKTTHAASRRTATVQDHQFLDRFRFVTRHSAETLVSQPASAAAAAAAAAAGTGVTTAQRHHVHGTFPPVPPSATLVNSWVGSGVDEIEAFMDTLADEVYSRDKELYHAAASNGLDGSSSNSNNNNNNNKNNNKYIGRRDSGYSSSDSTGGSDSDSSQASCYNTDMYLVVDEVGLATGTAILGCRRRGSVAGKGGSSSSSSSSSSWDRVRGVPWAEVCSVWKVVEKNKAVDSLVATQQQQQKEQKQIRSQPDSHGSKWLEYSKPIENGLLAPPRDCRRRDLEVSMWHECGLV</sequence>
<dbReference type="PANTHER" id="PTHR20916:SF18">
    <property type="entry name" value="IPT_TIG DOMAIN-CONTAINING PROTEIN"/>
    <property type="match status" value="1"/>
</dbReference>
<evidence type="ECO:0000313" key="3">
    <source>
        <dbReference type="Proteomes" id="UP000756346"/>
    </source>
</evidence>
<dbReference type="OrthoDB" id="2884623at2759"/>
<feature type="compositionally biased region" description="Low complexity" evidence="1">
    <location>
        <begin position="211"/>
        <end position="226"/>
    </location>
</feature>
<proteinExistence type="predicted"/>
<evidence type="ECO:0000256" key="1">
    <source>
        <dbReference type="SAM" id="MobiDB-lite"/>
    </source>
</evidence>
<dbReference type="EMBL" id="JAGTJQ010000001">
    <property type="protein sequence ID" value="KAH7041195.1"/>
    <property type="molecule type" value="Genomic_DNA"/>
</dbReference>
<reference evidence="2" key="1">
    <citation type="journal article" date="2021" name="Nat. Commun.">
        <title>Genetic determinants of endophytism in the Arabidopsis root mycobiome.</title>
        <authorList>
            <person name="Mesny F."/>
            <person name="Miyauchi S."/>
            <person name="Thiergart T."/>
            <person name="Pickel B."/>
            <person name="Atanasova L."/>
            <person name="Karlsson M."/>
            <person name="Huettel B."/>
            <person name="Barry K.W."/>
            <person name="Haridas S."/>
            <person name="Chen C."/>
            <person name="Bauer D."/>
            <person name="Andreopoulos W."/>
            <person name="Pangilinan J."/>
            <person name="LaButti K."/>
            <person name="Riley R."/>
            <person name="Lipzen A."/>
            <person name="Clum A."/>
            <person name="Drula E."/>
            <person name="Henrissat B."/>
            <person name="Kohler A."/>
            <person name="Grigoriev I.V."/>
            <person name="Martin F.M."/>
            <person name="Hacquard S."/>
        </authorList>
    </citation>
    <scope>NUCLEOTIDE SEQUENCE</scope>
    <source>
        <strain evidence="2">MPI-CAGE-CH-0230</strain>
    </source>
</reference>
<dbReference type="RefSeq" id="XP_046019250.1">
    <property type="nucleotide sequence ID" value="XM_046161425.1"/>
</dbReference>
<comment type="caution">
    <text evidence="2">The sequence shown here is derived from an EMBL/GenBank/DDBJ whole genome shotgun (WGS) entry which is preliminary data.</text>
</comment>
<feature type="region of interest" description="Disordered" evidence="1">
    <location>
        <begin position="256"/>
        <end position="276"/>
    </location>
</feature>
<dbReference type="Proteomes" id="UP000756346">
    <property type="component" value="Unassembled WGS sequence"/>
</dbReference>
<evidence type="ECO:0000313" key="2">
    <source>
        <dbReference type="EMBL" id="KAH7041195.1"/>
    </source>
</evidence>
<gene>
    <name evidence="2" type="ORF">B0I36DRAFT_392048</name>
</gene>
<dbReference type="AlphaFoldDB" id="A0A9P8YJ36"/>
<organism evidence="2 3">
    <name type="scientific">Microdochium trichocladiopsis</name>
    <dbReference type="NCBI Taxonomy" id="1682393"/>
    <lineage>
        <taxon>Eukaryota</taxon>
        <taxon>Fungi</taxon>
        <taxon>Dikarya</taxon>
        <taxon>Ascomycota</taxon>
        <taxon>Pezizomycotina</taxon>
        <taxon>Sordariomycetes</taxon>
        <taxon>Xylariomycetidae</taxon>
        <taxon>Xylariales</taxon>
        <taxon>Microdochiaceae</taxon>
        <taxon>Microdochium</taxon>
    </lineage>
</organism>
<feature type="compositionally biased region" description="Low complexity" evidence="1">
    <location>
        <begin position="265"/>
        <end position="274"/>
    </location>
</feature>
<dbReference type="PANTHER" id="PTHR20916">
    <property type="entry name" value="CYSTEINE AND GLYCINE-RICH PROTEIN 2 BINDING PROTEIN"/>
    <property type="match status" value="1"/>
</dbReference>
<keyword evidence="3" id="KW-1185">Reference proteome</keyword>
<dbReference type="GeneID" id="70190971"/>
<protein>
    <submittedName>
        <fullName evidence="2">Uncharacterized protein</fullName>
    </submittedName>
</protein>
<feature type="compositionally biased region" description="Low complexity" evidence="1">
    <location>
        <begin position="187"/>
        <end position="203"/>
    </location>
</feature>
<feature type="region of interest" description="Disordered" evidence="1">
    <location>
        <begin position="181"/>
        <end position="227"/>
    </location>
</feature>